<evidence type="ECO:0000256" key="5">
    <source>
        <dbReference type="SAM" id="MobiDB-lite"/>
    </source>
</evidence>
<feature type="coiled-coil region" evidence="4">
    <location>
        <begin position="120"/>
        <end position="154"/>
    </location>
</feature>
<dbReference type="InterPro" id="IPR050822">
    <property type="entry name" value="Cerebellin_Synaptic_Org"/>
</dbReference>
<accession>A0A3Q1IBR4</accession>
<dbReference type="OrthoDB" id="10070467at2759"/>
<sequence>MDKRQRQSPETQDLTPQELHQNPPEAVCHRPAALLRPGPPPFCPRAPRPQELRHIPPEGLCHRPPAPIQIAPPPVVSLMQQQHKGTEQCSPQPGSPCRMPPPQPDPPCPLDFRPVLRDPNTDSKGKIEELVAEVEKQRAEIDQLKQQLQGQKVAFSACLAEGEGTIRPFNPDAALIFKRVVTNAGNSYDPTTGVFTAPVRGVYHFHWHIGQCGEPSPASGAVLFRNSDHVFSELPVGSSSNGVNLLLEAKDAVFLRLWKDSRGQSATFSGHLLFLV</sequence>
<reference evidence="7" key="2">
    <citation type="submission" date="2025-08" db="UniProtKB">
        <authorList>
            <consortium name="Ensembl"/>
        </authorList>
    </citation>
    <scope>IDENTIFICATION</scope>
</reference>
<feature type="compositionally biased region" description="Polar residues" evidence="5">
    <location>
        <begin position="83"/>
        <end position="92"/>
    </location>
</feature>
<comment type="subcellular location">
    <subcellularLocation>
        <location evidence="1">Secreted</location>
    </subcellularLocation>
</comment>
<keyword evidence="8" id="KW-1185">Reference proteome</keyword>
<gene>
    <name evidence="7" type="primary">PIH1D1</name>
</gene>
<protein>
    <recommendedName>
        <fullName evidence="6">C1q domain-containing protein</fullName>
    </recommendedName>
</protein>
<dbReference type="Proteomes" id="UP000265040">
    <property type="component" value="Chromosome 10"/>
</dbReference>
<dbReference type="Ensembl" id="ENSATET00000019334.3">
    <property type="protein sequence ID" value="ENSATEP00000019017.1"/>
    <property type="gene ID" value="ENSATEG00000013238.3"/>
</dbReference>
<evidence type="ECO:0000313" key="7">
    <source>
        <dbReference type="Ensembl" id="ENSATEP00000019017.1"/>
    </source>
</evidence>
<dbReference type="PANTHER" id="PTHR22923:SF102">
    <property type="entry name" value="CEREBELLIN 13-RELATED"/>
    <property type="match status" value="1"/>
</dbReference>
<dbReference type="Pfam" id="PF00386">
    <property type="entry name" value="C1q"/>
    <property type="match status" value="1"/>
</dbReference>
<evidence type="ECO:0000256" key="3">
    <source>
        <dbReference type="ARBA" id="ARBA00022729"/>
    </source>
</evidence>
<proteinExistence type="predicted"/>
<evidence type="ECO:0000256" key="2">
    <source>
        <dbReference type="ARBA" id="ARBA00022525"/>
    </source>
</evidence>
<evidence type="ECO:0000256" key="4">
    <source>
        <dbReference type="SAM" id="Coils"/>
    </source>
</evidence>
<dbReference type="SUPFAM" id="SSF49842">
    <property type="entry name" value="TNF-like"/>
    <property type="match status" value="1"/>
</dbReference>
<keyword evidence="4" id="KW-0175">Coiled coil</keyword>
<dbReference type="InterPro" id="IPR008983">
    <property type="entry name" value="Tumour_necrosis_fac-like_dom"/>
</dbReference>
<feature type="domain" description="C1q" evidence="6">
    <location>
        <begin position="148"/>
        <end position="276"/>
    </location>
</feature>
<reference evidence="7" key="1">
    <citation type="submission" date="2021-04" db="EMBL/GenBank/DDBJ databases">
        <authorList>
            <consortium name="Wellcome Sanger Institute Data Sharing"/>
        </authorList>
    </citation>
    <scope>NUCLEOTIDE SEQUENCE [LARGE SCALE GENOMIC DNA]</scope>
</reference>
<feature type="region of interest" description="Disordered" evidence="5">
    <location>
        <begin position="39"/>
        <end position="63"/>
    </location>
</feature>
<dbReference type="Gene3D" id="2.60.120.40">
    <property type="match status" value="1"/>
</dbReference>
<keyword evidence="3" id="KW-0732">Signal</keyword>
<reference evidence="7" key="3">
    <citation type="submission" date="2025-09" db="UniProtKB">
        <authorList>
            <consortium name="Ensembl"/>
        </authorList>
    </citation>
    <scope>IDENTIFICATION</scope>
</reference>
<dbReference type="InParanoid" id="A0A3Q1IBR4"/>
<keyword evidence="2" id="KW-0964">Secreted</keyword>
<evidence type="ECO:0000313" key="8">
    <source>
        <dbReference type="Proteomes" id="UP000265040"/>
    </source>
</evidence>
<dbReference type="PROSITE" id="PS50871">
    <property type="entry name" value="C1Q"/>
    <property type="match status" value="1"/>
</dbReference>
<dbReference type="InterPro" id="IPR001073">
    <property type="entry name" value="C1q_dom"/>
</dbReference>
<dbReference type="STRING" id="64144.ENSATEP00000019017"/>
<dbReference type="PANTHER" id="PTHR22923">
    <property type="entry name" value="CEREBELLIN-RELATED"/>
    <property type="match status" value="1"/>
</dbReference>
<dbReference type="SMART" id="SM00110">
    <property type="entry name" value="C1Q"/>
    <property type="match status" value="1"/>
</dbReference>
<dbReference type="GeneTree" id="ENSGT00950000183116"/>
<dbReference type="GO" id="GO:0005576">
    <property type="term" value="C:extracellular region"/>
    <property type="evidence" value="ECO:0007669"/>
    <property type="project" value="UniProtKB-SubCell"/>
</dbReference>
<evidence type="ECO:0000256" key="1">
    <source>
        <dbReference type="ARBA" id="ARBA00004613"/>
    </source>
</evidence>
<name>A0A3Q1IBR4_ANATE</name>
<feature type="compositionally biased region" description="Polar residues" evidence="5">
    <location>
        <begin position="8"/>
        <end position="20"/>
    </location>
</feature>
<feature type="region of interest" description="Disordered" evidence="5">
    <location>
        <begin position="83"/>
        <end position="104"/>
    </location>
</feature>
<organism evidence="7 8">
    <name type="scientific">Anabas testudineus</name>
    <name type="common">Climbing perch</name>
    <name type="synonym">Anthias testudineus</name>
    <dbReference type="NCBI Taxonomy" id="64144"/>
    <lineage>
        <taxon>Eukaryota</taxon>
        <taxon>Metazoa</taxon>
        <taxon>Chordata</taxon>
        <taxon>Craniata</taxon>
        <taxon>Vertebrata</taxon>
        <taxon>Euteleostomi</taxon>
        <taxon>Actinopterygii</taxon>
        <taxon>Neopterygii</taxon>
        <taxon>Teleostei</taxon>
        <taxon>Neoteleostei</taxon>
        <taxon>Acanthomorphata</taxon>
        <taxon>Anabantaria</taxon>
        <taxon>Anabantiformes</taxon>
        <taxon>Anabantoidei</taxon>
        <taxon>Anabantidae</taxon>
        <taxon>Anabas</taxon>
    </lineage>
</organism>
<evidence type="ECO:0000259" key="6">
    <source>
        <dbReference type="PROSITE" id="PS50871"/>
    </source>
</evidence>
<feature type="region of interest" description="Disordered" evidence="5">
    <location>
        <begin position="1"/>
        <end position="26"/>
    </location>
</feature>
<dbReference type="AlphaFoldDB" id="A0A3Q1IBR4"/>
<dbReference type="PRINTS" id="PR00007">
    <property type="entry name" value="COMPLEMNTC1Q"/>
</dbReference>